<dbReference type="EnsemblMetazoa" id="XM_032600645">
    <property type="protein sequence ID" value="XP_032456536"/>
    <property type="gene ID" value="LOC103315323"/>
</dbReference>
<evidence type="ECO:0000259" key="2">
    <source>
        <dbReference type="Pfam" id="PF23055"/>
    </source>
</evidence>
<sequence length="264" mass="29823">MPETGDVSANSAPVVNMHTPRNFRAPPFLENKIKDWFTLLEAQFVTAGITDDNIKYCNTISSLTERAINQMEDVLTEPPDTDKYTDLKTKMVERFTESDGARVRKLLEGEQIGDRKPSEFFRALKAHATANTSEEFILELWKTRLPSQLQTVMAASSETAVDKILKLADTVHEITPSKQVNAVNDMSGLFEQIQKLTIQVNALTQDRSRSRARGASRAARSRPSTPASARIEPTELCFYHRRFKERATKCRSPCTWSGNDARRQ</sequence>
<feature type="region of interest" description="Disordered" evidence="1">
    <location>
        <begin position="205"/>
        <end position="228"/>
    </location>
</feature>
<organism evidence="3 4">
    <name type="scientific">Nasonia vitripennis</name>
    <name type="common">Parasitic wasp</name>
    <dbReference type="NCBI Taxonomy" id="7425"/>
    <lineage>
        <taxon>Eukaryota</taxon>
        <taxon>Metazoa</taxon>
        <taxon>Ecdysozoa</taxon>
        <taxon>Arthropoda</taxon>
        <taxon>Hexapoda</taxon>
        <taxon>Insecta</taxon>
        <taxon>Pterygota</taxon>
        <taxon>Neoptera</taxon>
        <taxon>Endopterygota</taxon>
        <taxon>Hymenoptera</taxon>
        <taxon>Apocrita</taxon>
        <taxon>Proctotrupomorpha</taxon>
        <taxon>Chalcidoidea</taxon>
        <taxon>Pteromalidae</taxon>
        <taxon>Pteromalinae</taxon>
        <taxon>Nasonia</taxon>
    </lineage>
</organism>
<dbReference type="RefSeq" id="XP_032456536.1">
    <property type="nucleotide sequence ID" value="XM_032600645.1"/>
</dbReference>
<keyword evidence="4" id="KW-1185">Reference proteome</keyword>
<evidence type="ECO:0000313" key="3">
    <source>
        <dbReference type="EnsemblMetazoa" id="XP_032456536"/>
    </source>
</evidence>
<evidence type="ECO:0000313" key="4">
    <source>
        <dbReference type="Proteomes" id="UP000002358"/>
    </source>
</evidence>
<protein>
    <recommendedName>
        <fullName evidence="2">DUF7041 domain-containing protein</fullName>
    </recommendedName>
</protein>
<dbReference type="InterPro" id="IPR055469">
    <property type="entry name" value="DUF7041"/>
</dbReference>
<dbReference type="GeneID" id="103315323"/>
<dbReference type="SMR" id="A0A7M7R0P9"/>
<feature type="domain" description="DUF7041" evidence="2">
    <location>
        <begin position="26"/>
        <end position="108"/>
    </location>
</feature>
<dbReference type="AlphaFoldDB" id="A0A7M7R0P9"/>
<name>A0A7M7R0P9_NASVI</name>
<accession>A0A7M7R0P9</accession>
<dbReference type="KEGG" id="nvi:103315323"/>
<dbReference type="PANTHER" id="PTHR33327:SF3">
    <property type="entry name" value="RNA-DIRECTED DNA POLYMERASE"/>
    <property type="match status" value="1"/>
</dbReference>
<dbReference type="Pfam" id="PF23055">
    <property type="entry name" value="DUF7041"/>
    <property type="match status" value="1"/>
</dbReference>
<proteinExistence type="predicted"/>
<dbReference type="OrthoDB" id="7614231at2759"/>
<dbReference type="Proteomes" id="UP000002358">
    <property type="component" value="Chromosome 5"/>
</dbReference>
<evidence type="ECO:0000256" key="1">
    <source>
        <dbReference type="SAM" id="MobiDB-lite"/>
    </source>
</evidence>
<dbReference type="PANTHER" id="PTHR33327">
    <property type="entry name" value="ENDONUCLEASE"/>
    <property type="match status" value="1"/>
</dbReference>
<dbReference type="InParanoid" id="A0A7M7R0P9"/>
<feature type="compositionally biased region" description="Low complexity" evidence="1">
    <location>
        <begin position="213"/>
        <end position="228"/>
    </location>
</feature>
<reference evidence="3" key="1">
    <citation type="submission" date="2021-01" db="UniProtKB">
        <authorList>
            <consortium name="EnsemblMetazoa"/>
        </authorList>
    </citation>
    <scope>IDENTIFICATION</scope>
</reference>